<comment type="caution">
    <text evidence="2">The sequence shown here is derived from an EMBL/GenBank/DDBJ whole genome shotgun (WGS) entry which is preliminary data.</text>
</comment>
<name>A0ABY6UPX8_BIOOC</name>
<dbReference type="InterPro" id="IPR056126">
    <property type="entry name" value="DUF7709"/>
</dbReference>
<dbReference type="Pfam" id="PF24813">
    <property type="entry name" value="DUF7709"/>
    <property type="match status" value="1"/>
</dbReference>
<gene>
    <name evidence="2" type="ORF">CLO192961_LOCUS324642</name>
</gene>
<evidence type="ECO:0000313" key="2">
    <source>
        <dbReference type="EMBL" id="VUC32285.1"/>
    </source>
</evidence>
<feature type="domain" description="DUF7709" evidence="1">
    <location>
        <begin position="3"/>
        <end position="100"/>
    </location>
</feature>
<evidence type="ECO:0000313" key="3">
    <source>
        <dbReference type="Proteomes" id="UP000766486"/>
    </source>
</evidence>
<evidence type="ECO:0000259" key="1">
    <source>
        <dbReference type="Pfam" id="PF24813"/>
    </source>
</evidence>
<reference evidence="2 3" key="1">
    <citation type="submission" date="2019-06" db="EMBL/GenBank/DDBJ databases">
        <authorList>
            <person name="Broberg M."/>
        </authorList>
    </citation>
    <scope>NUCLEOTIDE SEQUENCE [LARGE SCALE GENOMIC DNA]</scope>
</reference>
<organism evidence="2 3">
    <name type="scientific">Bionectria ochroleuca</name>
    <name type="common">Gliocladium roseum</name>
    <dbReference type="NCBI Taxonomy" id="29856"/>
    <lineage>
        <taxon>Eukaryota</taxon>
        <taxon>Fungi</taxon>
        <taxon>Dikarya</taxon>
        <taxon>Ascomycota</taxon>
        <taxon>Pezizomycotina</taxon>
        <taxon>Sordariomycetes</taxon>
        <taxon>Hypocreomycetidae</taxon>
        <taxon>Hypocreales</taxon>
        <taxon>Bionectriaceae</taxon>
        <taxon>Clonostachys</taxon>
    </lineage>
</organism>
<proteinExistence type="predicted"/>
<keyword evidence="3" id="KW-1185">Reference proteome</keyword>
<accession>A0ABY6UPX8</accession>
<sequence length="104" mass="11311">MSSLQNINSATLGVSMPEVTLPDGSKVQTGTVGALLVNIKAYNQAHARQDKSAMGQLEPVMKAAVPLLSKVGMFDLFSAEEWIRGDNEGRKLVGQAYLDYQKER</sequence>
<protein>
    <recommendedName>
        <fullName evidence="1">DUF7709 domain-containing protein</fullName>
    </recommendedName>
</protein>
<dbReference type="EMBL" id="CABFNS010000848">
    <property type="protein sequence ID" value="VUC32285.1"/>
    <property type="molecule type" value="Genomic_DNA"/>
</dbReference>
<dbReference type="Proteomes" id="UP000766486">
    <property type="component" value="Unassembled WGS sequence"/>
</dbReference>
<feature type="non-terminal residue" evidence="2">
    <location>
        <position position="104"/>
    </location>
</feature>